<feature type="site" description="Interaction with DNA" evidence="7">
    <location>
        <position position="47"/>
    </location>
</feature>
<dbReference type="EMBL" id="LAJF01000085">
    <property type="protein sequence ID" value="KKB84017.1"/>
    <property type="molecule type" value="Genomic_DNA"/>
</dbReference>
<dbReference type="InterPro" id="IPR005742">
    <property type="entry name" value="TopoIV_A_Gneg"/>
</dbReference>
<dbReference type="InterPro" id="IPR013758">
    <property type="entry name" value="Topo_IIA_A/C_ab"/>
</dbReference>
<dbReference type="PROSITE" id="PS52040">
    <property type="entry name" value="TOPO_IIA"/>
    <property type="match status" value="1"/>
</dbReference>
<dbReference type="GO" id="GO:0003677">
    <property type="term" value="F:DNA binding"/>
    <property type="evidence" value="ECO:0007669"/>
    <property type="project" value="UniProtKB-UniRule"/>
</dbReference>
<evidence type="ECO:0000256" key="2">
    <source>
        <dbReference type="ARBA" id="ARBA00022475"/>
    </source>
</evidence>
<dbReference type="InterPro" id="IPR013760">
    <property type="entry name" value="Topo_IIA-like_dom_sf"/>
</dbReference>
<dbReference type="CDD" id="cd00187">
    <property type="entry name" value="TOP4c"/>
    <property type="match status" value="1"/>
</dbReference>
<comment type="function">
    <text evidence="7">Topoisomerase IV is essential for chromosome segregation. It relaxes supercoiled DNA. Performs the decatenation events required during the replication of a circular DNA molecule.</text>
</comment>
<dbReference type="Gene3D" id="3.90.199.10">
    <property type="entry name" value="Topoisomerase II, domain 5"/>
    <property type="match status" value="1"/>
</dbReference>
<dbReference type="InterPro" id="IPR002205">
    <property type="entry name" value="Topo_IIA_dom_A"/>
</dbReference>
<dbReference type="STRING" id="1121477.SAMN02745223_04111"/>
<accession>A0A0F5LQT7</accession>
<comment type="catalytic activity">
    <reaction evidence="1 7 8">
        <text>ATP-dependent breakage, passage and rejoining of double-stranded DNA.</text>
        <dbReference type="EC" id="5.6.2.2"/>
    </reaction>
</comment>
<dbReference type="GO" id="GO:0009330">
    <property type="term" value="C:DNA topoisomerase type II (double strand cut, ATP-hydrolyzing) complex"/>
    <property type="evidence" value="ECO:0007669"/>
    <property type="project" value="UniProtKB-ARBA"/>
</dbReference>
<sequence length="748" mass="82864">MSDAEILPPADDQRIVDLRKALEERYLSYALSTITQRALPDVRDGLKPVHRRIIHAMRLLKLDPNQGYKKSARIVGDVIGKFHPHGDQSIYDALVRLAQDFALRYPLVDGQGNFGNIDGDSAAAMRYTESRMTDVATRLLEGIGENAIDFKPTYDGEDEEPVVLPSNFPNLLANGSTGIAVGMATSIPPHNVAELCEAALHLIHHPDATAQELQHFVPGPDFPTGGILVESASSIAHSYATGRGSFRLRAKWEIEESARGVYLIVVTEIPYAVQKSRLVEKIAELLLAKKLPLLKDVRDESSDDIRLVLEPRARTVDAVILMEQLFKTTDLETRFPLNLNVLDKGAIPKVMSLGQAIRAWLEHRKEVLVRRSNYRLGQIAHRLEVLGGYIIAYLNLDEVIRIIREEDDAKAELMATFELSDVQAEAILNMRLRSLRKLEELELRKEHASLTDEKGHIEALLASDKRQWGAIATEIGDLKTVYGKDTALGARRTLLADAPKADLAEVTEAFIEREPITVILSEKGWIRALKGHTTEIDEKGFKAGDRLKLTFKAETTDKLLMLTTGGKVYTLGGDKLPGGRGQGEPVRIMVDIEEGQDIVDIFIYRPGAKRIIASSSGYGFIVGEDEMIANTRKGKQILNVGAPDEAKLLVPCVGDRVAVIGENRKMIVFPLTQLAEMSRGKGVRLQRYKDGGISDLKTFYAADGLTWTDSSGRTFTKPMEDLTEWISDRASAGRQPPNGFPRNNKFTG</sequence>
<dbReference type="InterPro" id="IPR006691">
    <property type="entry name" value="GyrA/parC_rep"/>
</dbReference>
<evidence type="ECO:0000256" key="3">
    <source>
        <dbReference type="ARBA" id="ARBA00023029"/>
    </source>
</evidence>
<dbReference type="FunFam" id="1.10.268.10:FF:000001">
    <property type="entry name" value="DNA gyrase subunit A"/>
    <property type="match status" value="1"/>
</dbReference>
<dbReference type="PANTHER" id="PTHR43493:SF1">
    <property type="entry name" value="DNA TOPOISOMERASE 4 SUBUNIT A"/>
    <property type="match status" value="1"/>
</dbReference>
<reference evidence="11 13" key="1">
    <citation type="submission" date="2015-03" db="EMBL/GenBank/DDBJ databases">
        <authorList>
            <person name="Hassan Y.I."/>
            <person name="Lepp D."/>
            <person name="Zhou T."/>
        </authorList>
    </citation>
    <scope>NUCLEOTIDE SEQUENCE [LARGE SCALE GENOMIC DNA]</scope>
    <source>
        <strain evidence="11 13">DSM 17137</strain>
    </source>
</reference>
<dbReference type="Pfam" id="PF00521">
    <property type="entry name" value="DNA_topoisoIV"/>
    <property type="match status" value="1"/>
</dbReference>
<comment type="subunit">
    <text evidence="7">Heterotetramer composed of ParC and ParE.</text>
</comment>
<dbReference type="HAMAP" id="MF_00936">
    <property type="entry name" value="ParC_type1"/>
    <property type="match status" value="1"/>
</dbReference>
<name>A0A0F5LQT7_9HYPH</name>
<feature type="site" description="Interaction with DNA" evidence="7">
    <location>
        <position position="85"/>
    </location>
</feature>
<dbReference type="OrthoDB" id="9806486at2"/>
<dbReference type="GO" id="GO:0005694">
    <property type="term" value="C:chromosome"/>
    <property type="evidence" value="ECO:0007669"/>
    <property type="project" value="InterPro"/>
</dbReference>
<dbReference type="GO" id="GO:0007059">
    <property type="term" value="P:chromosome segregation"/>
    <property type="evidence" value="ECO:0007669"/>
    <property type="project" value="UniProtKB-UniRule"/>
</dbReference>
<dbReference type="AlphaFoldDB" id="A0A0F5LQT7"/>
<dbReference type="EMBL" id="FQVC01000021">
    <property type="protein sequence ID" value="SHF99918.1"/>
    <property type="molecule type" value="Genomic_DNA"/>
</dbReference>
<dbReference type="InterPro" id="IPR013757">
    <property type="entry name" value="Topo_IIA_A_a_sf"/>
</dbReference>
<dbReference type="Gene3D" id="2.120.10.90">
    <property type="entry name" value="DNA gyrase/topoisomerase IV, subunit A, C-terminal"/>
    <property type="match status" value="1"/>
</dbReference>
<gene>
    <name evidence="7" type="primary">parC</name>
    <name evidence="12" type="ORF">SAMN02745223_04111</name>
    <name evidence="11" type="ORF">VW29_12690</name>
</gene>
<dbReference type="RefSeq" id="WP_046135635.1">
    <property type="nucleotide sequence ID" value="NZ_FQVC01000021.1"/>
</dbReference>
<dbReference type="SMART" id="SM00434">
    <property type="entry name" value="TOP4c"/>
    <property type="match status" value="1"/>
</dbReference>
<dbReference type="InterPro" id="IPR050220">
    <property type="entry name" value="Type_II_DNA_Topoisomerases"/>
</dbReference>
<dbReference type="PATRIC" id="fig|1121477.3.peg.3693"/>
<dbReference type="PANTHER" id="PTHR43493">
    <property type="entry name" value="DNA GYRASE/TOPOISOMERASE SUBUNIT A"/>
    <property type="match status" value="1"/>
</dbReference>
<keyword evidence="2 7" id="KW-1003">Cell membrane</keyword>
<dbReference type="EC" id="5.6.2.2" evidence="7"/>
<evidence type="ECO:0000256" key="8">
    <source>
        <dbReference type="PROSITE-ProRule" id="PRU01384"/>
    </source>
</evidence>
<keyword evidence="6 7" id="KW-0413">Isomerase</keyword>
<keyword evidence="4 7" id="KW-0238">DNA-binding</keyword>
<dbReference type="Gene3D" id="1.10.268.10">
    <property type="entry name" value="Topoisomerase, domain 3"/>
    <property type="match status" value="1"/>
</dbReference>
<evidence type="ECO:0000256" key="9">
    <source>
        <dbReference type="SAM" id="MobiDB-lite"/>
    </source>
</evidence>
<dbReference type="Proteomes" id="UP000033608">
    <property type="component" value="Unassembled WGS sequence"/>
</dbReference>
<feature type="region of interest" description="Disordered" evidence="9">
    <location>
        <begin position="729"/>
        <end position="748"/>
    </location>
</feature>
<evidence type="ECO:0000256" key="4">
    <source>
        <dbReference type="ARBA" id="ARBA00023125"/>
    </source>
</evidence>
<dbReference type="GO" id="GO:0006265">
    <property type="term" value="P:DNA topological change"/>
    <property type="evidence" value="ECO:0007669"/>
    <property type="project" value="UniProtKB-UniRule"/>
</dbReference>
<dbReference type="NCBIfam" id="TIGR01062">
    <property type="entry name" value="parC_Gneg"/>
    <property type="match status" value="1"/>
</dbReference>
<evidence type="ECO:0000256" key="6">
    <source>
        <dbReference type="ARBA" id="ARBA00023235"/>
    </source>
</evidence>
<organism evidence="11 13">
    <name type="scientific">Devosia limi DSM 17137</name>
    <dbReference type="NCBI Taxonomy" id="1121477"/>
    <lineage>
        <taxon>Bacteria</taxon>
        <taxon>Pseudomonadati</taxon>
        <taxon>Pseudomonadota</taxon>
        <taxon>Alphaproteobacteria</taxon>
        <taxon>Hyphomicrobiales</taxon>
        <taxon>Devosiaceae</taxon>
        <taxon>Devosia</taxon>
    </lineage>
</organism>
<dbReference type="SUPFAM" id="SSF101904">
    <property type="entry name" value="GyrA/ParC C-terminal domain-like"/>
    <property type="match status" value="1"/>
</dbReference>
<keyword evidence="3 7" id="KW-0799">Topoisomerase</keyword>
<dbReference type="NCBIfam" id="NF004044">
    <property type="entry name" value="PRK05561.1"/>
    <property type="match status" value="1"/>
</dbReference>
<feature type="domain" description="Topo IIA-type catalytic" evidence="10">
    <location>
        <begin position="39"/>
        <end position="503"/>
    </location>
</feature>
<feature type="site" description="Interaction with DNA" evidence="7">
    <location>
        <position position="83"/>
    </location>
</feature>
<comment type="subcellular location">
    <subcellularLocation>
        <location evidence="7">Cell membrane</location>
        <topology evidence="7">Peripheral membrane protein</topology>
    </subcellularLocation>
</comment>
<evidence type="ECO:0000256" key="1">
    <source>
        <dbReference type="ARBA" id="ARBA00000185"/>
    </source>
</evidence>
<proteinExistence type="inferred from homology"/>
<feature type="active site" description="O-(5'-phospho-DNA)-tyrosine intermediate" evidence="7 8">
    <location>
        <position position="127"/>
    </location>
</feature>
<comment type="similarity">
    <text evidence="7">Belongs to the type II topoisomerase GyrA/ParC subunit family. ParC type 1 subfamily.</text>
</comment>
<dbReference type="GO" id="GO:0005524">
    <property type="term" value="F:ATP binding"/>
    <property type="evidence" value="ECO:0007669"/>
    <property type="project" value="InterPro"/>
</dbReference>
<evidence type="ECO:0000256" key="7">
    <source>
        <dbReference type="HAMAP-Rule" id="MF_00936"/>
    </source>
</evidence>
<evidence type="ECO:0000259" key="10">
    <source>
        <dbReference type="PROSITE" id="PS52040"/>
    </source>
</evidence>
<dbReference type="SUPFAM" id="SSF56719">
    <property type="entry name" value="Type II DNA topoisomerase"/>
    <property type="match status" value="1"/>
</dbReference>
<dbReference type="GO" id="GO:0019897">
    <property type="term" value="C:extrinsic component of plasma membrane"/>
    <property type="evidence" value="ECO:0007669"/>
    <property type="project" value="UniProtKB-UniRule"/>
</dbReference>
<evidence type="ECO:0000313" key="11">
    <source>
        <dbReference type="EMBL" id="KKB84017.1"/>
    </source>
</evidence>
<keyword evidence="5 7" id="KW-0472">Membrane</keyword>
<dbReference type="Pfam" id="PF03989">
    <property type="entry name" value="DNA_gyraseA_C"/>
    <property type="match status" value="2"/>
</dbReference>
<reference evidence="12 14" key="2">
    <citation type="submission" date="2016-11" db="EMBL/GenBank/DDBJ databases">
        <authorList>
            <person name="Jaros S."/>
            <person name="Januszkiewicz K."/>
            <person name="Wedrychowicz H."/>
        </authorList>
    </citation>
    <scope>NUCLEOTIDE SEQUENCE [LARGE SCALE GENOMIC DNA]</scope>
    <source>
        <strain evidence="12 14">DSM 17137</strain>
    </source>
</reference>
<keyword evidence="13" id="KW-1185">Reference proteome</keyword>
<protein>
    <recommendedName>
        <fullName evidence="7">DNA topoisomerase 4 subunit A</fullName>
        <ecNumber evidence="7">5.6.2.2</ecNumber>
    </recommendedName>
    <alternativeName>
        <fullName evidence="7">Topoisomerase IV subunit A</fullName>
    </alternativeName>
</protein>
<dbReference type="InterPro" id="IPR035516">
    <property type="entry name" value="Gyrase/topoIV_suA_C"/>
</dbReference>
<dbReference type="GO" id="GO:0005737">
    <property type="term" value="C:cytoplasm"/>
    <property type="evidence" value="ECO:0007669"/>
    <property type="project" value="TreeGrafter"/>
</dbReference>
<feature type="site" description="Transition state stabilizer" evidence="7">
    <location>
        <position position="126"/>
    </location>
</feature>
<evidence type="ECO:0000256" key="5">
    <source>
        <dbReference type="ARBA" id="ARBA00023136"/>
    </source>
</evidence>
<dbReference type="Gene3D" id="3.30.1360.40">
    <property type="match status" value="1"/>
</dbReference>
<evidence type="ECO:0000313" key="14">
    <source>
        <dbReference type="Proteomes" id="UP000184533"/>
    </source>
</evidence>
<dbReference type="GO" id="GO:0003918">
    <property type="term" value="F:DNA topoisomerase type II (double strand cut, ATP-hydrolyzing) activity"/>
    <property type="evidence" value="ECO:0007669"/>
    <property type="project" value="UniProtKB-UniRule"/>
</dbReference>
<dbReference type="Proteomes" id="UP000184533">
    <property type="component" value="Unassembled WGS sequence"/>
</dbReference>
<evidence type="ECO:0000313" key="12">
    <source>
        <dbReference type="EMBL" id="SHF99918.1"/>
    </source>
</evidence>
<evidence type="ECO:0000313" key="13">
    <source>
        <dbReference type="Proteomes" id="UP000033608"/>
    </source>
</evidence>